<reference evidence="2" key="1">
    <citation type="submission" date="2017-04" db="EMBL/GenBank/DDBJ databases">
        <authorList>
            <person name="Varghese N."/>
            <person name="Submissions S."/>
        </authorList>
    </citation>
    <scope>NUCLEOTIDE SEQUENCE [LARGE SCALE GENOMIC DNA]</scope>
    <source>
        <strain evidence="2">CGMCC 1.12708</strain>
    </source>
</reference>
<name>A0A1W1YAC9_9FLAO</name>
<organism evidence="1 2">
    <name type="scientific">Moheibacter sediminis</name>
    <dbReference type="NCBI Taxonomy" id="1434700"/>
    <lineage>
        <taxon>Bacteria</taxon>
        <taxon>Pseudomonadati</taxon>
        <taxon>Bacteroidota</taxon>
        <taxon>Flavobacteriia</taxon>
        <taxon>Flavobacteriales</taxon>
        <taxon>Weeksellaceae</taxon>
        <taxon>Moheibacter</taxon>
    </lineage>
</organism>
<gene>
    <name evidence="1" type="ORF">SAMN06296427_101188</name>
</gene>
<dbReference type="RefSeq" id="WP_084015402.1">
    <property type="nucleotide sequence ID" value="NZ_FWXS01000001.1"/>
</dbReference>
<dbReference type="AlphaFoldDB" id="A0A1W1YAC9"/>
<accession>A0A1W1YAC9</accession>
<dbReference type="EMBL" id="FWXS01000001">
    <property type="protein sequence ID" value="SMC33170.1"/>
    <property type="molecule type" value="Genomic_DNA"/>
</dbReference>
<proteinExistence type="predicted"/>
<dbReference type="OrthoDB" id="1443646at2"/>
<evidence type="ECO:0000313" key="2">
    <source>
        <dbReference type="Proteomes" id="UP000192393"/>
    </source>
</evidence>
<evidence type="ECO:0000313" key="1">
    <source>
        <dbReference type="EMBL" id="SMC33170.1"/>
    </source>
</evidence>
<dbReference type="Proteomes" id="UP000192393">
    <property type="component" value="Unassembled WGS sequence"/>
</dbReference>
<dbReference type="STRING" id="1434700.SAMN06296427_101188"/>
<sequence>MGFKLVCTNCCTSFSVGNDGQDIKNTAKCRTCGKPAHILHHKFKPPKKKAKKEWKLVEILIQNGFDFSSAYVPLIDNKNQFWGNLKVNYPDNLEDVKSFIEYAETFKQKK</sequence>
<protein>
    <submittedName>
        <fullName evidence="1">Uncharacterized protein</fullName>
    </submittedName>
</protein>
<keyword evidence="2" id="KW-1185">Reference proteome</keyword>